<dbReference type="EC" id="2.2.1.2" evidence="5 12"/>
<evidence type="ECO:0000256" key="4">
    <source>
        <dbReference type="ARBA" id="ARBA00008426"/>
    </source>
</evidence>
<dbReference type="OrthoDB" id="9809101at2"/>
<evidence type="ECO:0000256" key="5">
    <source>
        <dbReference type="ARBA" id="ARBA00013151"/>
    </source>
</evidence>
<keyword evidence="8 12" id="KW-0808">Transferase</keyword>
<gene>
    <name evidence="12" type="primary">tal</name>
    <name evidence="13" type="ORF">FB390_3651</name>
</gene>
<dbReference type="PANTHER" id="PTHR10683:SF31">
    <property type="entry name" value="TRANSALDOLASE"/>
    <property type="match status" value="1"/>
</dbReference>
<accession>A0A543FDZ9</accession>
<dbReference type="InterPro" id="IPR018225">
    <property type="entry name" value="Transaldolase_AS"/>
</dbReference>
<keyword evidence="9 12" id="KW-0570">Pentose shunt</keyword>
<dbReference type="EMBL" id="VFPG01000001">
    <property type="protein sequence ID" value="TQM31981.1"/>
    <property type="molecule type" value="Genomic_DNA"/>
</dbReference>
<evidence type="ECO:0000313" key="14">
    <source>
        <dbReference type="Proteomes" id="UP000316331"/>
    </source>
</evidence>
<feature type="active site" description="Schiff-base intermediate with substrate" evidence="12">
    <location>
        <position position="142"/>
    </location>
</feature>
<sequence>MAQNENLAALAAAGVSVWLDDLSRDRIQSGNLAELVATRSVVGVTTNPTIFQGALSQGHAYDAQVKALAAQGADADAAIRTITTDDVRAACDVLAGVYESSGGVDGRVSIEVDPRLAFDAEKTVAQAIDLWKTVDRPNLFIKIPATEAGLPAITAVIAEGISVNVTLIFSVARYRSVMGAYLDGLRKAKGAGYDLAKIHSVASFFVSRVDTEIDKRLEAIGSEEALALRGKAGVANARLAYAEYQDVFAGGKHTSTYSHLASVGANRQRPLWASTGVKNPDYPDTLYVTELVAPNTVNTLPEKTLEAVADHGEVRGDTVSGTAAEAKEVFDKLAAVGVDLDDVFDVLEREGVDKFEKSWEELLSATAEELGAASSAGGN</sequence>
<evidence type="ECO:0000256" key="2">
    <source>
        <dbReference type="ARBA" id="ARBA00004496"/>
    </source>
</evidence>
<evidence type="ECO:0000256" key="6">
    <source>
        <dbReference type="ARBA" id="ARBA00018292"/>
    </source>
</evidence>
<dbReference type="PROSITE" id="PS00958">
    <property type="entry name" value="TRANSALDOLASE_2"/>
    <property type="match status" value="1"/>
</dbReference>
<dbReference type="GO" id="GO:0005737">
    <property type="term" value="C:cytoplasm"/>
    <property type="evidence" value="ECO:0007669"/>
    <property type="project" value="UniProtKB-SubCell"/>
</dbReference>
<evidence type="ECO:0000256" key="3">
    <source>
        <dbReference type="ARBA" id="ARBA00004857"/>
    </source>
</evidence>
<dbReference type="Proteomes" id="UP000316331">
    <property type="component" value="Unassembled WGS sequence"/>
</dbReference>
<dbReference type="InterPro" id="IPR001585">
    <property type="entry name" value="TAL/FSA"/>
</dbReference>
<dbReference type="InterPro" id="IPR004732">
    <property type="entry name" value="Transaldolase_2"/>
</dbReference>
<evidence type="ECO:0000256" key="10">
    <source>
        <dbReference type="ARBA" id="ARBA00023270"/>
    </source>
</evidence>
<evidence type="ECO:0000256" key="12">
    <source>
        <dbReference type="HAMAP-Rule" id="MF_00493"/>
    </source>
</evidence>
<dbReference type="GO" id="GO:0005975">
    <property type="term" value="P:carbohydrate metabolic process"/>
    <property type="evidence" value="ECO:0007669"/>
    <property type="project" value="InterPro"/>
</dbReference>
<name>A0A543FDZ9_9NOCA</name>
<dbReference type="PANTHER" id="PTHR10683">
    <property type="entry name" value="TRANSALDOLASE"/>
    <property type="match status" value="1"/>
</dbReference>
<evidence type="ECO:0000313" key="13">
    <source>
        <dbReference type="EMBL" id="TQM31981.1"/>
    </source>
</evidence>
<comment type="function">
    <text evidence="1 12">Transaldolase is important for the balance of metabolites in the pentose-phosphate pathway.</text>
</comment>
<dbReference type="InterPro" id="IPR013785">
    <property type="entry name" value="Aldolase_TIM"/>
</dbReference>
<keyword evidence="7 12" id="KW-0963">Cytoplasm</keyword>
<dbReference type="UniPathway" id="UPA00115">
    <property type="reaction ID" value="UER00414"/>
</dbReference>
<keyword evidence="14" id="KW-1185">Reference proteome</keyword>
<comment type="catalytic activity">
    <reaction evidence="11 12">
        <text>D-sedoheptulose 7-phosphate + D-glyceraldehyde 3-phosphate = D-erythrose 4-phosphate + beta-D-fructose 6-phosphate</text>
        <dbReference type="Rhea" id="RHEA:17053"/>
        <dbReference type="ChEBI" id="CHEBI:16897"/>
        <dbReference type="ChEBI" id="CHEBI:57483"/>
        <dbReference type="ChEBI" id="CHEBI:57634"/>
        <dbReference type="ChEBI" id="CHEBI:59776"/>
        <dbReference type="EC" id="2.2.1.2"/>
    </reaction>
</comment>
<dbReference type="PIRSF" id="PIRSF036915">
    <property type="entry name" value="Trnald_Bac_Plnt"/>
    <property type="match status" value="1"/>
</dbReference>
<dbReference type="GO" id="GO:0004801">
    <property type="term" value="F:transaldolase activity"/>
    <property type="evidence" value="ECO:0007669"/>
    <property type="project" value="UniProtKB-UniRule"/>
</dbReference>
<evidence type="ECO:0000256" key="9">
    <source>
        <dbReference type="ARBA" id="ARBA00023126"/>
    </source>
</evidence>
<evidence type="ECO:0000256" key="1">
    <source>
        <dbReference type="ARBA" id="ARBA00003518"/>
    </source>
</evidence>
<reference evidence="13 14" key="1">
    <citation type="submission" date="2019-06" db="EMBL/GenBank/DDBJ databases">
        <title>Sequencing the genomes of 1000 actinobacteria strains.</title>
        <authorList>
            <person name="Klenk H.-P."/>
        </authorList>
    </citation>
    <scope>NUCLEOTIDE SEQUENCE [LARGE SCALE GENOMIC DNA]</scope>
    <source>
        <strain evidence="13 14">DSM 103495</strain>
    </source>
</reference>
<protein>
    <recommendedName>
        <fullName evidence="6 12">Transaldolase</fullName>
        <ecNumber evidence="5 12">2.2.1.2</ecNumber>
    </recommendedName>
</protein>
<organism evidence="13 14">
    <name type="scientific">Nocardia bhagyanarayanae</name>
    <dbReference type="NCBI Taxonomy" id="1215925"/>
    <lineage>
        <taxon>Bacteria</taxon>
        <taxon>Bacillati</taxon>
        <taxon>Actinomycetota</taxon>
        <taxon>Actinomycetes</taxon>
        <taxon>Mycobacteriales</taxon>
        <taxon>Nocardiaceae</taxon>
        <taxon>Nocardia</taxon>
    </lineage>
</organism>
<dbReference type="AlphaFoldDB" id="A0A543FDZ9"/>
<dbReference type="NCBIfam" id="TIGR00876">
    <property type="entry name" value="tal_mycobact"/>
    <property type="match status" value="1"/>
</dbReference>
<dbReference type="Gene3D" id="3.20.20.70">
    <property type="entry name" value="Aldolase class I"/>
    <property type="match status" value="1"/>
</dbReference>
<comment type="similarity">
    <text evidence="4 12">Belongs to the transaldolase family. Type 2 subfamily.</text>
</comment>
<dbReference type="HAMAP" id="MF_00493">
    <property type="entry name" value="Transaldolase_2"/>
    <property type="match status" value="1"/>
</dbReference>
<proteinExistence type="inferred from homology"/>
<evidence type="ECO:0000256" key="8">
    <source>
        <dbReference type="ARBA" id="ARBA00022679"/>
    </source>
</evidence>
<evidence type="ECO:0000256" key="7">
    <source>
        <dbReference type="ARBA" id="ARBA00022490"/>
    </source>
</evidence>
<dbReference type="NCBIfam" id="NF002881">
    <property type="entry name" value="PRK03343.1"/>
    <property type="match status" value="1"/>
</dbReference>
<evidence type="ECO:0000256" key="11">
    <source>
        <dbReference type="ARBA" id="ARBA00048810"/>
    </source>
</evidence>
<dbReference type="PROSITE" id="PS01054">
    <property type="entry name" value="TRANSALDOLASE_1"/>
    <property type="match status" value="1"/>
</dbReference>
<dbReference type="Pfam" id="PF00923">
    <property type="entry name" value="TAL_FSA"/>
    <property type="match status" value="1"/>
</dbReference>
<comment type="pathway">
    <text evidence="3 12">Carbohydrate degradation; pentose phosphate pathway; D-glyceraldehyde 3-phosphate and beta-D-fructose 6-phosphate from D-ribose 5-phosphate and D-xylulose 5-phosphate (non-oxidative stage): step 2/3.</text>
</comment>
<comment type="caution">
    <text evidence="13">The sequence shown here is derived from an EMBL/GenBank/DDBJ whole genome shotgun (WGS) entry which is preliminary data.</text>
</comment>
<dbReference type="SUPFAM" id="SSF51569">
    <property type="entry name" value="Aldolase"/>
    <property type="match status" value="1"/>
</dbReference>
<comment type="subcellular location">
    <subcellularLocation>
        <location evidence="2 12">Cytoplasm</location>
    </subcellularLocation>
</comment>
<keyword evidence="10 12" id="KW-0704">Schiff base</keyword>
<dbReference type="GO" id="GO:0006098">
    <property type="term" value="P:pentose-phosphate shunt"/>
    <property type="evidence" value="ECO:0007669"/>
    <property type="project" value="UniProtKB-UniRule"/>
</dbReference>
<dbReference type="CDD" id="cd00955">
    <property type="entry name" value="Transaldolase_like"/>
    <property type="match status" value="1"/>
</dbReference>
<dbReference type="RefSeq" id="WP_141809963.1">
    <property type="nucleotide sequence ID" value="NZ_VFPG01000001.1"/>
</dbReference>